<evidence type="ECO:0000259" key="2">
    <source>
        <dbReference type="PROSITE" id="PS50835"/>
    </source>
</evidence>
<dbReference type="PROSITE" id="PS50280">
    <property type="entry name" value="SET"/>
    <property type="match status" value="1"/>
</dbReference>
<gene>
    <name evidence="3" type="ORF">M408DRAFT_20712</name>
</gene>
<name>A0A0C2X2C1_SERVB</name>
<dbReference type="Pfam" id="PF00856">
    <property type="entry name" value="SET"/>
    <property type="match status" value="1"/>
</dbReference>
<dbReference type="EMBL" id="KN824280">
    <property type="protein sequence ID" value="KIM32413.1"/>
    <property type="molecule type" value="Genomic_DNA"/>
</dbReference>
<reference evidence="4" key="2">
    <citation type="submission" date="2015-01" db="EMBL/GenBank/DDBJ databases">
        <title>Evolutionary Origins and Diversification of the Mycorrhizal Mutualists.</title>
        <authorList>
            <consortium name="DOE Joint Genome Institute"/>
            <consortium name="Mycorrhizal Genomics Consortium"/>
            <person name="Kohler A."/>
            <person name="Kuo A."/>
            <person name="Nagy L.G."/>
            <person name="Floudas D."/>
            <person name="Copeland A."/>
            <person name="Barry K.W."/>
            <person name="Cichocki N."/>
            <person name="Veneault-Fourrey C."/>
            <person name="LaButti K."/>
            <person name="Lindquist E.A."/>
            <person name="Lipzen A."/>
            <person name="Lundell T."/>
            <person name="Morin E."/>
            <person name="Murat C."/>
            <person name="Riley R."/>
            <person name="Ohm R."/>
            <person name="Sun H."/>
            <person name="Tunlid A."/>
            <person name="Henrissat B."/>
            <person name="Grigoriev I.V."/>
            <person name="Hibbett D.S."/>
            <person name="Martin F."/>
        </authorList>
    </citation>
    <scope>NUCLEOTIDE SEQUENCE [LARGE SCALE GENOMIC DNA]</scope>
    <source>
        <strain evidence="4">MAFF 305830</strain>
    </source>
</reference>
<dbReference type="PANTHER" id="PTHR47332">
    <property type="entry name" value="SET DOMAIN-CONTAINING PROTEIN 5"/>
    <property type="match status" value="1"/>
</dbReference>
<sequence length="296" mass="33658">MAAQFLFLDSNIPGMGAGYRARVYIPRGTLLFQEAPIILLAQEIPDQDRDERIEDAVRRLPPVQFQQFEQLQTANQFINHRPAAGKFLTNALRCEVNNAHLAGLFLMGSRFNSSCTPNVHQHWNGNFMQFRAMTDIQPNQELCICYNIRKLTLPRAERRVEIEGAGGYECRCSACLHPNHGSDARRASIGEALAIHDPNNLERVPQNFNIIHRAIQALQQEDIHHYRDTLLYDGYLVCLTAGDINNAVLWLERAYEAAVLVVGIEDPQAQRVRMDRLRIQTQPARAGWMKLLPPPI</sequence>
<dbReference type="OrthoDB" id="265717at2759"/>
<reference evidence="3 4" key="1">
    <citation type="submission" date="2014-04" db="EMBL/GenBank/DDBJ databases">
        <authorList>
            <consortium name="DOE Joint Genome Institute"/>
            <person name="Kuo A."/>
            <person name="Zuccaro A."/>
            <person name="Kohler A."/>
            <person name="Nagy L.G."/>
            <person name="Floudas D."/>
            <person name="Copeland A."/>
            <person name="Barry K.W."/>
            <person name="Cichocki N."/>
            <person name="Veneault-Fourrey C."/>
            <person name="LaButti K."/>
            <person name="Lindquist E.A."/>
            <person name="Lipzen A."/>
            <person name="Lundell T."/>
            <person name="Morin E."/>
            <person name="Murat C."/>
            <person name="Sun H."/>
            <person name="Tunlid A."/>
            <person name="Henrissat B."/>
            <person name="Grigoriev I.V."/>
            <person name="Hibbett D.S."/>
            <person name="Martin F."/>
            <person name="Nordberg H.P."/>
            <person name="Cantor M.N."/>
            <person name="Hua S.X."/>
        </authorList>
    </citation>
    <scope>NUCLEOTIDE SEQUENCE [LARGE SCALE GENOMIC DNA]</scope>
    <source>
        <strain evidence="3 4">MAFF 305830</strain>
    </source>
</reference>
<dbReference type="InterPro" id="IPR001214">
    <property type="entry name" value="SET_dom"/>
</dbReference>
<dbReference type="InterPro" id="IPR046341">
    <property type="entry name" value="SET_dom_sf"/>
</dbReference>
<dbReference type="Gene3D" id="2.170.270.10">
    <property type="entry name" value="SET domain"/>
    <property type="match status" value="1"/>
</dbReference>
<dbReference type="InterPro" id="IPR053185">
    <property type="entry name" value="SET_domain_protein"/>
</dbReference>
<evidence type="ECO:0008006" key="5">
    <source>
        <dbReference type="Google" id="ProtNLM"/>
    </source>
</evidence>
<dbReference type="Proteomes" id="UP000054097">
    <property type="component" value="Unassembled WGS sequence"/>
</dbReference>
<dbReference type="SMART" id="SM00317">
    <property type="entry name" value="SET"/>
    <property type="match status" value="1"/>
</dbReference>
<organism evidence="3 4">
    <name type="scientific">Serendipita vermifera MAFF 305830</name>
    <dbReference type="NCBI Taxonomy" id="933852"/>
    <lineage>
        <taxon>Eukaryota</taxon>
        <taxon>Fungi</taxon>
        <taxon>Dikarya</taxon>
        <taxon>Basidiomycota</taxon>
        <taxon>Agaricomycotina</taxon>
        <taxon>Agaricomycetes</taxon>
        <taxon>Sebacinales</taxon>
        <taxon>Serendipitaceae</taxon>
        <taxon>Serendipita</taxon>
    </lineage>
</organism>
<proteinExistence type="predicted"/>
<dbReference type="SUPFAM" id="SSF82199">
    <property type="entry name" value="SET domain"/>
    <property type="match status" value="1"/>
</dbReference>
<protein>
    <recommendedName>
        <fullName evidence="5">SET domain-containing protein</fullName>
    </recommendedName>
</protein>
<evidence type="ECO:0000313" key="3">
    <source>
        <dbReference type="EMBL" id="KIM32413.1"/>
    </source>
</evidence>
<dbReference type="AlphaFoldDB" id="A0A0C2X2C1"/>
<evidence type="ECO:0000313" key="4">
    <source>
        <dbReference type="Proteomes" id="UP000054097"/>
    </source>
</evidence>
<accession>A0A0C2X2C1</accession>
<dbReference type="PROSITE" id="PS50835">
    <property type="entry name" value="IG_LIKE"/>
    <property type="match status" value="1"/>
</dbReference>
<keyword evidence="4" id="KW-1185">Reference proteome</keyword>
<evidence type="ECO:0000259" key="1">
    <source>
        <dbReference type="PROSITE" id="PS50280"/>
    </source>
</evidence>
<dbReference type="CDD" id="cd20071">
    <property type="entry name" value="SET_SMYD"/>
    <property type="match status" value="1"/>
</dbReference>
<dbReference type="InterPro" id="IPR007110">
    <property type="entry name" value="Ig-like_dom"/>
</dbReference>
<feature type="domain" description="SET" evidence="1">
    <location>
        <begin position="3"/>
        <end position="147"/>
    </location>
</feature>
<feature type="domain" description="Ig-like" evidence="2">
    <location>
        <begin position="61"/>
        <end position="190"/>
    </location>
</feature>
<dbReference type="PANTHER" id="PTHR47332:SF4">
    <property type="entry name" value="SET DOMAIN-CONTAINING PROTEIN 5"/>
    <property type="match status" value="1"/>
</dbReference>
<dbReference type="STRING" id="933852.A0A0C2X2C1"/>
<dbReference type="HOGENOM" id="CLU_028281_0_0_1"/>